<dbReference type="OrthoDB" id="128867at2759"/>
<organism evidence="1 2">
    <name type="scientific">Diversispora eburnea</name>
    <dbReference type="NCBI Taxonomy" id="1213867"/>
    <lineage>
        <taxon>Eukaryota</taxon>
        <taxon>Fungi</taxon>
        <taxon>Fungi incertae sedis</taxon>
        <taxon>Mucoromycota</taxon>
        <taxon>Glomeromycotina</taxon>
        <taxon>Glomeromycetes</taxon>
        <taxon>Diversisporales</taxon>
        <taxon>Diversisporaceae</taxon>
        <taxon>Diversispora</taxon>
    </lineage>
</organism>
<proteinExistence type="predicted"/>
<dbReference type="Proteomes" id="UP000789706">
    <property type="component" value="Unassembled WGS sequence"/>
</dbReference>
<dbReference type="EMBL" id="CAJVPK010000275">
    <property type="protein sequence ID" value="CAG8487017.1"/>
    <property type="molecule type" value="Genomic_DNA"/>
</dbReference>
<name>A0A9N8WHN0_9GLOM</name>
<sequence>MGEFIVNSYKPVGSLKPRRGIPQKITDFVINSSRNEIYYSNSRGNFEILRYQADSRSCSKIFEYPIMQVPSEITAIGVNKDALICATLGSEFGPGKLQLLVRGHDNIANFQVSNFTSNTTLWTFALSKTNSLLVIGAIVLQDYIYNCGSHIKFNTRSDVFAVDIDDYQLSLWDSRYIKDEKKTKKRLKFVEETKPLVKYFGHVNNSNRRIGFSVNSLESIGDGNDKKNHIINNLIHHHYPEIPNKKCEGIWISDTELHWWSV</sequence>
<reference evidence="1" key="1">
    <citation type="submission" date="2021-06" db="EMBL/GenBank/DDBJ databases">
        <authorList>
            <person name="Kallberg Y."/>
            <person name="Tangrot J."/>
            <person name="Rosling A."/>
        </authorList>
    </citation>
    <scope>NUCLEOTIDE SEQUENCE</scope>
    <source>
        <strain evidence="1">AZ414A</strain>
    </source>
</reference>
<dbReference type="AlphaFoldDB" id="A0A9N8WHN0"/>
<accession>A0A9N8WHN0</accession>
<gene>
    <name evidence="1" type="ORF">DEBURN_LOCUS3968</name>
</gene>
<evidence type="ECO:0000313" key="2">
    <source>
        <dbReference type="Proteomes" id="UP000789706"/>
    </source>
</evidence>
<evidence type="ECO:0000313" key="1">
    <source>
        <dbReference type="EMBL" id="CAG8487017.1"/>
    </source>
</evidence>
<protein>
    <submittedName>
        <fullName evidence="1">2232_t:CDS:1</fullName>
    </submittedName>
</protein>
<keyword evidence="2" id="KW-1185">Reference proteome</keyword>
<comment type="caution">
    <text evidence="1">The sequence shown here is derived from an EMBL/GenBank/DDBJ whole genome shotgun (WGS) entry which is preliminary data.</text>
</comment>